<keyword evidence="1" id="KW-0560">Oxidoreductase</keyword>
<evidence type="ECO:0000313" key="3">
    <source>
        <dbReference type="EMBL" id="QPG74288.1"/>
    </source>
</evidence>
<dbReference type="GO" id="GO:0008198">
    <property type="term" value="F:ferrous iron binding"/>
    <property type="evidence" value="ECO:0007669"/>
    <property type="project" value="InterPro"/>
</dbReference>
<name>A0A875RZY6_EENNA</name>
<dbReference type="AlphaFoldDB" id="A0A875RZY6"/>
<keyword evidence="4" id="KW-1185">Reference proteome</keyword>
<organism evidence="3 4">
    <name type="scientific">Eeniella nana</name>
    <name type="common">Yeast</name>
    <name type="synonym">Brettanomyces nanus</name>
    <dbReference type="NCBI Taxonomy" id="13502"/>
    <lineage>
        <taxon>Eukaryota</taxon>
        <taxon>Fungi</taxon>
        <taxon>Dikarya</taxon>
        <taxon>Ascomycota</taxon>
        <taxon>Saccharomycotina</taxon>
        <taxon>Pichiomycetes</taxon>
        <taxon>Pichiales</taxon>
        <taxon>Pichiaceae</taxon>
        <taxon>Brettanomyces</taxon>
    </lineage>
</organism>
<dbReference type="PANTHER" id="PTHR30096">
    <property type="entry name" value="4,5-DOPA DIOXYGENASE EXTRADIOL-LIKE PROTEIN"/>
    <property type="match status" value="1"/>
</dbReference>
<dbReference type="Proteomes" id="UP000662931">
    <property type="component" value="Chromosome 1"/>
</dbReference>
<reference evidence="3" key="1">
    <citation type="submission" date="2020-10" db="EMBL/GenBank/DDBJ databases">
        <authorList>
            <person name="Roach M.J.R."/>
        </authorList>
    </citation>
    <scope>NUCLEOTIDE SEQUENCE</scope>
    <source>
        <strain evidence="3">CBS 1945</strain>
    </source>
</reference>
<sequence>MESWYEYIFKHHGNNEYALEIKDTLQRQEIKVEEIEIDTDHGVWVPGKLMFPQEATEETGIPIISLSTLKTTRENTASNVRLGKVIQKLGNKGYVIITLSMLVHNLDLSKAARTIQNLQKFYCSNNILKPHFEADFTEQVERLLTNENNEERVHVIVGYQNGTNADFNYSHPTLKHFSPFLVFLGTATNNDKAVVYPTNGFTPGISYANFKYAAVQTNH</sequence>
<dbReference type="Pfam" id="PF02900">
    <property type="entry name" value="LigB"/>
    <property type="match status" value="1"/>
</dbReference>
<evidence type="ECO:0000259" key="2">
    <source>
        <dbReference type="Pfam" id="PF02900"/>
    </source>
</evidence>
<dbReference type="KEGG" id="bnn:FOA43_001613"/>
<dbReference type="SUPFAM" id="SSF53213">
    <property type="entry name" value="LigB-like"/>
    <property type="match status" value="1"/>
</dbReference>
<protein>
    <recommendedName>
        <fullName evidence="2">Extradiol ring-cleavage dioxygenase class III enzyme subunit B domain-containing protein</fullName>
    </recommendedName>
</protein>
<dbReference type="GeneID" id="62195014"/>
<proteinExistence type="predicted"/>
<evidence type="ECO:0000313" key="4">
    <source>
        <dbReference type="Proteomes" id="UP000662931"/>
    </source>
</evidence>
<dbReference type="RefSeq" id="XP_038777853.1">
    <property type="nucleotide sequence ID" value="XM_038921925.1"/>
</dbReference>
<dbReference type="InterPro" id="IPR004183">
    <property type="entry name" value="Xdiol_dOase_suB"/>
</dbReference>
<dbReference type="OrthoDB" id="7396853at2759"/>
<dbReference type="PANTHER" id="PTHR30096:SF0">
    <property type="entry name" value="4,5-DOPA DIOXYGENASE EXTRADIOL-LIKE PROTEIN"/>
    <property type="match status" value="1"/>
</dbReference>
<gene>
    <name evidence="3" type="ORF">FOA43_001613</name>
</gene>
<dbReference type="EMBL" id="CP064812">
    <property type="protein sequence ID" value="QPG74288.1"/>
    <property type="molecule type" value="Genomic_DNA"/>
</dbReference>
<dbReference type="Gene3D" id="3.40.830.10">
    <property type="entry name" value="LigB-like"/>
    <property type="match status" value="1"/>
</dbReference>
<feature type="domain" description="Extradiol ring-cleavage dioxygenase class III enzyme subunit B" evidence="2">
    <location>
        <begin position="6"/>
        <end position="190"/>
    </location>
</feature>
<evidence type="ECO:0000256" key="1">
    <source>
        <dbReference type="ARBA" id="ARBA00023002"/>
    </source>
</evidence>
<accession>A0A875RZY6</accession>
<dbReference type="GO" id="GO:0016702">
    <property type="term" value="F:oxidoreductase activity, acting on single donors with incorporation of molecular oxygen, incorporation of two atoms of oxygen"/>
    <property type="evidence" value="ECO:0007669"/>
    <property type="project" value="UniProtKB-ARBA"/>
</dbReference>